<feature type="region of interest" description="Disordered" evidence="1">
    <location>
        <begin position="154"/>
        <end position="176"/>
    </location>
</feature>
<dbReference type="AlphaFoldDB" id="A0AA36CLV9"/>
<sequence>MPDARNNNYSLKEYAEAQRELGLCPNSSEDSVKRMTKAGLFFGIPHGVYLLTAVSDILHDTFPGETGFVLRLGHMGLVDAIFRHHGLSTELRDRVLDVLHEQSASAIFQEFCDRREIPFHLIMFDSNLVLTRTPRQDFGKLETRRAVETVLRQLATPTTEAPPHDTAHSDRRAPLAKSASSTTLTLTLTPTHSTAAPFSSQQQQQHGSCQSISFLWALVERPGYTAKKRIEGRCDALLSDLMQKLSARVQLTVVVTDIIAEVLQSLSSKISLPLDPEQLRLVFDRMAKQFGRWKEELEAIYSTLKTLSASSRHSTPSLVLAIYSTPSDVHRVII</sequence>
<proteinExistence type="predicted"/>
<gene>
    <name evidence="2" type="ORF">MSPICULIGERA_LOCUS9159</name>
</gene>
<feature type="compositionally biased region" description="Basic and acidic residues" evidence="1">
    <location>
        <begin position="162"/>
        <end position="173"/>
    </location>
</feature>
<comment type="caution">
    <text evidence="2">The sequence shown here is derived from an EMBL/GenBank/DDBJ whole genome shotgun (WGS) entry which is preliminary data.</text>
</comment>
<evidence type="ECO:0000313" key="3">
    <source>
        <dbReference type="Proteomes" id="UP001177023"/>
    </source>
</evidence>
<keyword evidence="3" id="KW-1185">Reference proteome</keyword>
<dbReference type="EMBL" id="CATQJA010002455">
    <property type="protein sequence ID" value="CAJ0570722.1"/>
    <property type="molecule type" value="Genomic_DNA"/>
</dbReference>
<name>A0AA36CLV9_9BILA</name>
<dbReference type="Proteomes" id="UP001177023">
    <property type="component" value="Unassembled WGS sequence"/>
</dbReference>
<evidence type="ECO:0000256" key="1">
    <source>
        <dbReference type="SAM" id="MobiDB-lite"/>
    </source>
</evidence>
<evidence type="ECO:0000313" key="2">
    <source>
        <dbReference type="EMBL" id="CAJ0570722.1"/>
    </source>
</evidence>
<reference evidence="2" key="1">
    <citation type="submission" date="2023-06" db="EMBL/GenBank/DDBJ databases">
        <authorList>
            <person name="Delattre M."/>
        </authorList>
    </citation>
    <scope>NUCLEOTIDE SEQUENCE</scope>
    <source>
        <strain evidence="2">AF72</strain>
    </source>
</reference>
<accession>A0AA36CLV9</accession>
<organism evidence="2 3">
    <name type="scientific">Mesorhabditis spiculigera</name>
    <dbReference type="NCBI Taxonomy" id="96644"/>
    <lineage>
        <taxon>Eukaryota</taxon>
        <taxon>Metazoa</taxon>
        <taxon>Ecdysozoa</taxon>
        <taxon>Nematoda</taxon>
        <taxon>Chromadorea</taxon>
        <taxon>Rhabditida</taxon>
        <taxon>Rhabditina</taxon>
        <taxon>Rhabditomorpha</taxon>
        <taxon>Rhabditoidea</taxon>
        <taxon>Rhabditidae</taxon>
        <taxon>Mesorhabditinae</taxon>
        <taxon>Mesorhabditis</taxon>
    </lineage>
</organism>
<feature type="non-terminal residue" evidence="2">
    <location>
        <position position="334"/>
    </location>
</feature>
<protein>
    <submittedName>
        <fullName evidence="2">Uncharacterized protein</fullName>
    </submittedName>
</protein>